<dbReference type="Pfam" id="PF11849">
    <property type="entry name" value="DUF3369"/>
    <property type="match status" value="1"/>
</dbReference>
<dbReference type="Gene3D" id="3.40.50.2300">
    <property type="match status" value="1"/>
</dbReference>
<dbReference type="Gene3D" id="1.10.3210.10">
    <property type="entry name" value="Hypothetical protein af1432"/>
    <property type="match status" value="1"/>
</dbReference>
<feature type="modified residue" description="4-aspartylphosphate" evidence="1">
    <location>
        <position position="84"/>
    </location>
</feature>
<dbReference type="Pfam" id="PF13487">
    <property type="entry name" value="HD_5"/>
    <property type="match status" value="1"/>
</dbReference>
<keyword evidence="1" id="KW-0597">Phosphoprotein</keyword>
<dbReference type="PANTHER" id="PTHR45228:SF9">
    <property type="entry name" value="3'3'-CGAMP-SPECIFIC PHOSPHODIESTERASE 2"/>
    <property type="match status" value="1"/>
</dbReference>
<dbReference type="STRING" id="207949.RED65_05792"/>
<name>Q1MZK7_9GAMM</name>
<feature type="domain" description="Response regulatory" evidence="3">
    <location>
        <begin position="29"/>
        <end position="153"/>
    </location>
</feature>
<feature type="region of interest" description="Disordered" evidence="2">
    <location>
        <begin position="1"/>
        <end position="21"/>
    </location>
</feature>
<dbReference type="GO" id="GO:0000160">
    <property type="term" value="P:phosphorelay signal transduction system"/>
    <property type="evidence" value="ECO:0007669"/>
    <property type="project" value="InterPro"/>
</dbReference>
<dbReference type="SMART" id="SM00471">
    <property type="entry name" value="HDc"/>
    <property type="match status" value="1"/>
</dbReference>
<dbReference type="InterPro" id="IPR011006">
    <property type="entry name" value="CheY-like_superfamily"/>
</dbReference>
<dbReference type="RefSeq" id="WP_007016623.1">
    <property type="nucleotide sequence ID" value="NZ_AAQH01000018.1"/>
</dbReference>
<dbReference type="AlphaFoldDB" id="Q1MZK7"/>
<evidence type="ECO:0000256" key="2">
    <source>
        <dbReference type="SAM" id="MobiDB-lite"/>
    </source>
</evidence>
<evidence type="ECO:0000259" key="4">
    <source>
        <dbReference type="PROSITE" id="PS51832"/>
    </source>
</evidence>
<evidence type="ECO:0000259" key="3">
    <source>
        <dbReference type="PROSITE" id="PS50110"/>
    </source>
</evidence>
<dbReference type="PROSITE" id="PS51832">
    <property type="entry name" value="HD_GYP"/>
    <property type="match status" value="1"/>
</dbReference>
<keyword evidence="6" id="KW-1185">Reference proteome</keyword>
<dbReference type="InterPro" id="IPR001789">
    <property type="entry name" value="Sig_transdc_resp-reg_receiver"/>
</dbReference>
<dbReference type="SUPFAM" id="SSF52172">
    <property type="entry name" value="CheY-like"/>
    <property type="match status" value="1"/>
</dbReference>
<accession>Q1MZK7</accession>
<dbReference type="CDD" id="cd00077">
    <property type="entry name" value="HDc"/>
    <property type="match status" value="1"/>
</dbReference>
<dbReference type="InterPro" id="IPR021800">
    <property type="entry name" value="DUF3369"/>
</dbReference>
<evidence type="ECO:0000313" key="5">
    <source>
        <dbReference type="EMBL" id="EAT11404.1"/>
    </source>
</evidence>
<dbReference type="InterPro" id="IPR037522">
    <property type="entry name" value="HD_GYP_dom"/>
</dbReference>
<dbReference type="HOGENOM" id="CLU_000445_92_10_6"/>
<evidence type="ECO:0000313" key="6">
    <source>
        <dbReference type="Proteomes" id="UP000004263"/>
    </source>
</evidence>
<dbReference type="Proteomes" id="UP000004263">
    <property type="component" value="Unassembled WGS sequence"/>
</dbReference>
<evidence type="ECO:0000256" key="1">
    <source>
        <dbReference type="PROSITE-ProRule" id="PRU00169"/>
    </source>
</evidence>
<organism evidence="5 6">
    <name type="scientific">Bermanella marisrubri</name>
    <dbReference type="NCBI Taxonomy" id="207949"/>
    <lineage>
        <taxon>Bacteria</taxon>
        <taxon>Pseudomonadati</taxon>
        <taxon>Pseudomonadota</taxon>
        <taxon>Gammaproteobacteria</taxon>
        <taxon>Oceanospirillales</taxon>
        <taxon>Oceanospirillaceae</taxon>
        <taxon>Bermanella</taxon>
    </lineage>
</organism>
<comment type="caution">
    <text evidence="5">The sequence shown here is derived from an EMBL/GenBank/DDBJ whole genome shotgun (WGS) entry which is preliminary data.</text>
</comment>
<dbReference type="PANTHER" id="PTHR45228">
    <property type="entry name" value="CYCLIC DI-GMP PHOSPHODIESTERASE TM_0186-RELATED"/>
    <property type="match status" value="1"/>
</dbReference>
<feature type="domain" description="HD-GYP" evidence="4">
    <location>
        <begin position="319"/>
        <end position="515"/>
    </location>
</feature>
<dbReference type="EMBL" id="AAQH01000018">
    <property type="protein sequence ID" value="EAT11404.1"/>
    <property type="molecule type" value="Genomic_DNA"/>
</dbReference>
<dbReference type="SUPFAM" id="SSF109604">
    <property type="entry name" value="HD-domain/PDEase-like"/>
    <property type="match status" value="1"/>
</dbReference>
<gene>
    <name evidence="5" type="ORF">RED65_05792</name>
</gene>
<dbReference type="InterPro" id="IPR003607">
    <property type="entry name" value="HD/PDEase_dom"/>
</dbReference>
<protein>
    <submittedName>
        <fullName evidence="5">Response regulator</fullName>
    </submittedName>
</protein>
<dbReference type="GO" id="GO:0008081">
    <property type="term" value="F:phosphoric diester hydrolase activity"/>
    <property type="evidence" value="ECO:0007669"/>
    <property type="project" value="UniProtKB-ARBA"/>
</dbReference>
<sequence length="517" mass="58422">MSDSDLLFGSEDEQPTPASQLQDQIKPWRVLIVDDEEQVHKVTSLVLGSCLFDHQPIELIHAYSTAEAKSLLSTQDSFALAIIDVVMETDDAGLELVKYIREQLQDNHIRLVLRTGQPGQAPEDTVIAKFDINDYKNKTELTSTKLKTLLYSTLRSYRDILAIETNRKGLYNLIDATSKIVDTQQLPVFASAVLEEIGTLLNLDSEAVCTHTPVDAVAAKARKQYYSILAATGEVKQILDQSHQLPDEITRYFDQAKRANKSLYEEPVYVGYYHTDLAGENLLYVKPNAPLKKMGRHLLDMYTRCVAITHNNLSQKDEVKRSRQELVYVLSETIERRQPDESNHVRRVSKMAYLLAKAAGKDDNFCERLKLAAPLHDIGTIGIADEVLTKRGQYTEQDREEMARHAEIGEAILGKSDKPVLKMASIIAAQHHERWDGQGVKGLKAEQIDEAARFVTVVDVIDALGCQKSYRPAFKDEEIIEFIKENSGKIFDPSIAETALELSDDFKRIRLHHPDRY</sequence>
<dbReference type="OrthoDB" id="9816273at2"/>
<dbReference type="PROSITE" id="PS50110">
    <property type="entry name" value="RESPONSE_REGULATORY"/>
    <property type="match status" value="1"/>
</dbReference>
<reference evidence="5 6" key="1">
    <citation type="submission" date="2006-03" db="EMBL/GenBank/DDBJ databases">
        <authorList>
            <person name="Pinhassi J."/>
            <person name="Pedros-Alio C."/>
            <person name="Ferriera S."/>
            <person name="Johnson J."/>
            <person name="Kravitz S."/>
            <person name="Halpern A."/>
            <person name="Remington K."/>
            <person name="Beeson K."/>
            <person name="Tran B."/>
            <person name="Rogers Y.-H."/>
            <person name="Friedman R."/>
            <person name="Venter J.C."/>
        </authorList>
    </citation>
    <scope>NUCLEOTIDE SEQUENCE [LARGE SCALE GENOMIC DNA]</scope>
    <source>
        <strain evidence="5 6">RED65</strain>
    </source>
</reference>
<proteinExistence type="predicted"/>
<dbReference type="InterPro" id="IPR052020">
    <property type="entry name" value="Cyclic_di-GMP/3'3'-cGAMP_PDE"/>
</dbReference>